<evidence type="ECO:0000313" key="2">
    <source>
        <dbReference type="EMBL" id="RYO87213.1"/>
    </source>
</evidence>
<reference evidence="2 3" key="1">
    <citation type="submission" date="2018-06" db="EMBL/GenBank/DDBJ databases">
        <title>Complete Genomes of Monosporascus.</title>
        <authorList>
            <person name="Robinson A.J."/>
            <person name="Natvig D.O."/>
        </authorList>
    </citation>
    <scope>NUCLEOTIDE SEQUENCE [LARGE SCALE GENOMIC DNA]</scope>
    <source>
        <strain evidence="2 3">CBS 609.92</strain>
    </source>
</reference>
<keyword evidence="3" id="KW-1185">Reference proteome</keyword>
<feature type="region of interest" description="Disordered" evidence="1">
    <location>
        <begin position="65"/>
        <end position="87"/>
    </location>
</feature>
<feature type="region of interest" description="Disordered" evidence="1">
    <location>
        <begin position="162"/>
        <end position="183"/>
    </location>
</feature>
<proteinExistence type="predicted"/>
<name>A0ABY0H961_9PEZI</name>
<gene>
    <name evidence="2" type="ORF">DL762_004341</name>
</gene>
<dbReference type="EMBL" id="QJNS01000103">
    <property type="protein sequence ID" value="RYO87213.1"/>
    <property type="molecule type" value="Genomic_DNA"/>
</dbReference>
<sequence>MPLDTSLAAIGPNTSAAAAVYAGDWSREKQISVLIRRHIFFFPWRVSHTPRFRLQRAGIAIGTSSGERYAGGPAQRGRGNKQGNKAHQDDVAFSGATDSSRVTLQDNEALTGLSACSMPGDPSLRLSDGEADTDWGRTWVVETMARIRQLGEMSPCRWWFQERDDKEEQPAHAEERRKASQEEETMRLHHIGLSRPAGQAPGTPGVTRHQVGVVIRSADGACESRLFRPSPFCFGSCVFGRGTKDR</sequence>
<organism evidence="2 3">
    <name type="scientific">Monosporascus cannonballus</name>
    <dbReference type="NCBI Taxonomy" id="155416"/>
    <lineage>
        <taxon>Eukaryota</taxon>
        <taxon>Fungi</taxon>
        <taxon>Dikarya</taxon>
        <taxon>Ascomycota</taxon>
        <taxon>Pezizomycotina</taxon>
        <taxon>Sordariomycetes</taxon>
        <taxon>Xylariomycetidae</taxon>
        <taxon>Xylariales</taxon>
        <taxon>Xylariales incertae sedis</taxon>
        <taxon>Monosporascus</taxon>
    </lineage>
</organism>
<comment type="caution">
    <text evidence="2">The sequence shown here is derived from an EMBL/GenBank/DDBJ whole genome shotgun (WGS) entry which is preliminary data.</text>
</comment>
<protein>
    <submittedName>
        <fullName evidence="2">Uncharacterized protein</fullName>
    </submittedName>
</protein>
<evidence type="ECO:0000256" key="1">
    <source>
        <dbReference type="SAM" id="MobiDB-lite"/>
    </source>
</evidence>
<accession>A0ABY0H961</accession>
<dbReference type="Proteomes" id="UP000294003">
    <property type="component" value="Unassembled WGS sequence"/>
</dbReference>
<evidence type="ECO:0000313" key="3">
    <source>
        <dbReference type="Proteomes" id="UP000294003"/>
    </source>
</evidence>